<dbReference type="AlphaFoldDB" id="A0A521CBL9"/>
<dbReference type="Gene3D" id="1.10.10.10">
    <property type="entry name" value="Winged helix-like DNA-binding domain superfamily/Winged helix DNA-binding domain"/>
    <property type="match status" value="1"/>
</dbReference>
<dbReference type="InterPro" id="IPR028978">
    <property type="entry name" value="Chorismate_lyase_/UTRA_dom_sf"/>
</dbReference>
<dbReference type="PRINTS" id="PR00035">
    <property type="entry name" value="HTHGNTR"/>
</dbReference>
<keyword evidence="2" id="KW-0238">DNA-binding</keyword>
<dbReference type="InterPro" id="IPR050679">
    <property type="entry name" value="Bact_HTH_transcr_reg"/>
</dbReference>
<reference evidence="5 6" key="1">
    <citation type="submission" date="2017-05" db="EMBL/GenBank/DDBJ databases">
        <authorList>
            <person name="Varghese N."/>
            <person name="Submissions S."/>
        </authorList>
    </citation>
    <scope>NUCLEOTIDE SEQUENCE [LARGE SCALE GENOMIC DNA]</scope>
    <source>
        <strain evidence="5 6">DSM 28009</strain>
    </source>
</reference>
<dbReference type="SMART" id="SM00345">
    <property type="entry name" value="HTH_GNTR"/>
    <property type="match status" value="1"/>
</dbReference>
<dbReference type="Proteomes" id="UP000319555">
    <property type="component" value="Unassembled WGS sequence"/>
</dbReference>
<dbReference type="Gene3D" id="3.40.1410.10">
    <property type="entry name" value="Chorismate lyase-like"/>
    <property type="match status" value="1"/>
</dbReference>
<protein>
    <submittedName>
        <fullName evidence="5">GntR family transcriptional regulator, histidine utilization repressor</fullName>
    </submittedName>
</protein>
<dbReference type="InterPro" id="IPR036388">
    <property type="entry name" value="WH-like_DNA-bd_sf"/>
</dbReference>
<keyword evidence="6" id="KW-1185">Reference proteome</keyword>
<proteinExistence type="predicted"/>
<dbReference type="PROSITE" id="PS50949">
    <property type="entry name" value="HTH_GNTR"/>
    <property type="match status" value="1"/>
</dbReference>
<dbReference type="InterPro" id="IPR036390">
    <property type="entry name" value="WH_DNA-bd_sf"/>
</dbReference>
<sequence>MRGRVTCFIADVLCVCISQIRLVFELGSFMARPQGNMSFRDIKQVVLDRIQTGIWSPDSILPSEMDLAAEFSSTRTTVNRALRELAEEGYLERKRKAGTRVLNSPIRKAQFAIPLVRDEITATGAAYRYSLVDREVQPAPSWLASRLDLKKEQDVLHLRCMHYADNVAFQLEVRWIVADVVPEVLEESFEQSGPNDWLVNRVPFSNLELSFMATKADGEISKFLDTPPGDPIFTAERITWLRRAPVTYAKLYFAPGYRMTTHL</sequence>
<dbReference type="Pfam" id="PF07702">
    <property type="entry name" value="UTRA"/>
    <property type="match status" value="1"/>
</dbReference>
<evidence type="ECO:0000256" key="1">
    <source>
        <dbReference type="ARBA" id="ARBA00023015"/>
    </source>
</evidence>
<dbReference type="EMBL" id="FXTE01000002">
    <property type="protein sequence ID" value="SMO56201.1"/>
    <property type="molecule type" value="Genomic_DNA"/>
</dbReference>
<dbReference type="Pfam" id="PF00392">
    <property type="entry name" value="GntR"/>
    <property type="match status" value="1"/>
</dbReference>
<keyword evidence="3" id="KW-0804">Transcription</keyword>
<dbReference type="GO" id="GO:0003700">
    <property type="term" value="F:DNA-binding transcription factor activity"/>
    <property type="evidence" value="ECO:0007669"/>
    <property type="project" value="InterPro"/>
</dbReference>
<keyword evidence="1" id="KW-0805">Transcription regulation</keyword>
<gene>
    <name evidence="5" type="ORF">SAMN06265380_102271</name>
</gene>
<evidence type="ECO:0000259" key="4">
    <source>
        <dbReference type="PROSITE" id="PS50949"/>
    </source>
</evidence>
<name>A0A521CBL9_9RHOB</name>
<organism evidence="5 6">
    <name type="scientific">Ruegeria faecimaris</name>
    <dbReference type="NCBI Taxonomy" id="686389"/>
    <lineage>
        <taxon>Bacteria</taxon>
        <taxon>Pseudomonadati</taxon>
        <taxon>Pseudomonadota</taxon>
        <taxon>Alphaproteobacteria</taxon>
        <taxon>Rhodobacterales</taxon>
        <taxon>Roseobacteraceae</taxon>
        <taxon>Ruegeria</taxon>
    </lineage>
</organism>
<dbReference type="PANTHER" id="PTHR44846:SF16">
    <property type="entry name" value="TRANSCRIPTIONAL REGULATOR PHNF-RELATED"/>
    <property type="match status" value="1"/>
</dbReference>
<accession>A0A521CBL9</accession>
<evidence type="ECO:0000313" key="5">
    <source>
        <dbReference type="EMBL" id="SMO56201.1"/>
    </source>
</evidence>
<feature type="domain" description="HTH gntR-type" evidence="4">
    <location>
        <begin position="36"/>
        <end position="104"/>
    </location>
</feature>
<dbReference type="InterPro" id="IPR011663">
    <property type="entry name" value="UTRA"/>
</dbReference>
<dbReference type="SUPFAM" id="SSF64288">
    <property type="entry name" value="Chorismate lyase-like"/>
    <property type="match status" value="1"/>
</dbReference>
<evidence type="ECO:0000256" key="2">
    <source>
        <dbReference type="ARBA" id="ARBA00023125"/>
    </source>
</evidence>
<dbReference type="PANTHER" id="PTHR44846">
    <property type="entry name" value="MANNOSYL-D-GLYCERATE TRANSPORT/METABOLISM SYSTEM REPRESSOR MNGR-RELATED"/>
    <property type="match status" value="1"/>
</dbReference>
<dbReference type="CDD" id="cd07377">
    <property type="entry name" value="WHTH_GntR"/>
    <property type="match status" value="1"/>
</dbReference>
<dbReference type="InterPro" id="IPR000524">
    <property type="entry name" value="Tscrpt_reg_HTH_GntR"/>
</dbReference>
<dbReference type="SMART" id="SM00866">
    <property type="entry name" value="UTRA"/>
    <property type="match status" value="1"/>
</dbReference>
<dbReference type="GO" id="GO:0003677">
    <property type="term" value="F:DNA binding"/>
    <property type="evidence" value="ECO:0007669"/>
    <property type="project" value="UniProtKB-KW"/>
</dbReference>
<dbReference type="SUPFAM" id="SSF46785">
    <property type="entry name" value="Winged helix' DNA-binding domain"/>
    <property type="match status" value="1"/>
</dbReference>
<evidence type="ECO:0000313" key="6">
    <source>
        <dbReference type="Proteomes" id="UP000319555"/>
    </source>
</evidence>
<evidence type="ECO:0000256" key="3">
    <source>
        <dbReference type="ARBA" id="ARBA00023163"/>
    </source>
</evidence>